<reference evidence="2 3" key="1">
    <citation type="journal article" date="2015" name="Genome Announc.">
        <title>Expanding the biotechnology potential of lactobacilli through comparative genomics of 213 strains and associated genera.</title>
        <authorList>
            <person name="Sun Z."/>
            <person name="Harris H.M."/>
            <person name="McCann A."/>
            <person name="Guo C."/>
            <person name="Argimon S."/>
            <person name="Zhang W."/>
            <person name="Yang X."/>
            <person name="Jeffery I.B."/>
            <person name="Cooney J.C."/>
            <person name="Kagawa T.F."/>
            <person name="Liu W."/>
            <person name="Song Y."/>
            <person name="Salvetti E."/>
            <person name="Wrobel A."/>
            <person name="Rasinkangas P."/>
            <person name="Parkhill J."/>
            <person name="Rea M.C."/>
            <person name="O'Sullivan O."/>
            <person name="Ritari J."/>
            <person name="Douillard F.P."/>
            <person name="Paul Ross R."/>
            <person name="Yang R."/>
            <person name="Briner A.E."/>
            <person name="Felis G.E."/>
            <person name="de Vos W.M."/>
            <person name="Barrangou R."/>
            <person name="Klaenhammer T.R."/>
            <person name="Caufield P.W."/>
            <person name="Cui Y."/>
            <person name="Zhang H."/>
            <person name="O'Toole P.W."/>
        </authorList>
    </citation>
    <scope>NUCLEOTIDE SEQUENCE [LARGE SCALE GENOMIC DNA]</scope>
    <source>
        <strain evidence="2 3">DSM 15814</strain>
    </source>
</reference>
<gene>
    <name evidence="2" type="ORF">FD35_GL002114</name>
</gene>
<protein>
    <submittedName>
        <fullName evidence="2">Uncharacterized protein</fullName>
    </submittedName>
</protein>
<organism evidence="2 3">
    <name type="scientific">Furfurilactobacillus rossiae DSM 15814</name>
    <dbReference type="NCBI Taxonomy" id="1114972"/>
    <lineage>
        <taxon>Bacteria</taxon>
        <taxon>Bacillati</taxon>
        <taxon>Bacillota</taxon>
        <taxon>Bacilli</taxon>
        <taxon>Lactobacillales</taxon>
        <taxon>Lactobacillaceae</taxon>
        <taxon>Furfurilactobacillus</taxon>
    </lineage>
</organism>
<proteinExistence type="predicted"/>
<dbReference type="PATRIC" id="fig|1114972.6.peg.2161"/>
<comment type="caution">
    <text evidence="2">The sequence shown here is derived from an EMBL/GenBank/DDBJ whole genome shotgun (WGS) entry which is preliminary data.</text>
</comment>
<feature type="compositionally biased region" description="Basic residues" evidence="1">
    <location>
        <begin position="25"/>
        <end position="34"/>
    </location>
</feature>
<evidence type="ECO:0000256" key="1">
    <source>
        <dbReference type="SAM" id="MobiDB-lite"/>
    </source>
</evidence>
<evidence type="ECO:0000313" key="2">
    <source>
        <dbReference type="EMBL" id="KRL52352.1"/>
    </source>
</evidence>
<sequence length="260" mass="27548">MEGLSYATGAIAIGGDEQKKKYVSLKKIKPTSKSKKTEQKRISPNDMKGTKVMESGVVPSSILLRIEKATGLDKLQKKKLVQEIERYGVDAVADFAKSKAKSKVIDKALQGAHQWFERNTTVFMNRGLVAETTNGLEHTIEATPGPLTEMTRFGLTKGSPAIGGLMDYNSMRKKGSNVMDASVKATAHVGIGLESAEIGATIGSAVPGVGTIIGAAAGLVVGFGISKVADYGFDHLYDGIKGKLKRIGSGLKGHKGLGWI</sequence>
<accession>A0A0R1R4P6</accession>
<dbReference type="eggNOG" id="COG5444">
    <property type="taxonomic scope" value="Bacteria"/>
</dbReference>
<dbReference type="STRING" id="1114972.FD35_GL002114"/>
<dbReference type="AlphaFoldDB" id="A0A0R1R4P6"/>
<name>A0A0R1R4P6_9LACO</name>
<evidence type="ECO:0000313" key="3">
    <source>
        <dbReference type="Proteomes" id="UP000051999"/>
    </source>
</evidence>
<keyword evidence="3" id="KW-1185">Reference proteome</keyword>
<feature type="region of interest" description="Disordered" evidence="1">
    <location>
        <begin position="25"/>
        <end position="51"/>
    </location>
</feature>
<feature type="compositionally biased region" description="Basic and acidic residues" evidence="1">
    <location>
        <begin position="35"/>
        <end position="51"/>
    </location>
</feature>
<dbReference type="Proteomes" id="UP000051999">
    <property type="component" value="Unassembled WGS sequence"/>
</dbReference>
<dbReference type="EMBL" id="AZFF01000045">
    <property type="protein sequence ID" value="KRL52352.1"/>
    <property type="molecule type" value="Genomic_DNA"/>
</dbReference>